<dbReference type="OrthoDB" id="5559863at2759"/>
<accession>A0A9W8IG05</accession>
<organism evidence="1 2">
    <name type="scientific">Coemansia brasiliensis</name>
    <dbReference type="NCBI Taxonomy" id="2650707"/>
    <lineage>
        <taxon>Eukaryota</taxon>
        <taxon>Fungi</taxon>
        <taxon>Fungi incertae sedis</taxon>
        <taxon>Zoopagomycota</taxon>
        <taxon>Kickxellomycotina</taxon>
        <taxon>Kickxellomycetes</taxon>
        <taxon>Kickxellales</taxon>
        <taxon>Kickxellaceae</taxon>
        <taxon>Coemansia</taxon>
    </lineage>
</organism>
<name>A0A9W8IG05_9FUNG</name>
<reference evidence="1" key="1">
    <citation type="submission" date="2022-07" db="EMBL/GenBank/DDBJ databases">
        <title>Phylogenomic reconstructions and comparative analyses of Kickxellomycotina fungi.</title>
        <authorList>
            <person name="Reynolds N.K."/>
            <person name="Stajich J.E."/>
            <person name="Barry K."/>
            <person name="Grigoriev I.V."/>
            <person name="Crous P."/>
            <person name="Smith M.E."/>
        </authorList>
    </citation>
    <scope>NUCLEOTIDE SEQUENCE</scope>
    <source>
        <strain evidence="1">NRRL 1566</strain>
    </source>
</reference>
<dbReference type="AlphaFoldDB" id="A0A9W8IG05"/>
<protein>
    <submittedName>
        <fullName evidence="1">Uncharacterized protein</fullName>
    </submittedName>
</protein>
<dbReference type="Proteomes" id="UP001139887">
    <property type="component" value="Unassembled WGS sequence"/>
</dbReference>
<keyword evidence="2" id="KW-1185">Reference proteome</keyword>
<sequence length="480" mass="53857">MNDITISGFGHVFQSLKDVKLPSTKQLTIFTVGNGNDHPRTAFYINRLVSNANKAEKVYLKIDKNTSVLKGDLTCTAITSLDIESAISIETLLSLVEVLSNLVDLSCLVEDDVQHIDLSEADKNYLEPYKLIQSANCIQFVRDLRISIYYLTSPAAGLTQVAAVLSKLPCDNQVQSLCFLLTHGVSDFSNQIFEDEQLAQAAKDIAMVFPRITRLKFDGSFTTDATKKISSYITKQYAHQLERLESEYAIGNENKFPALKYASINVFGENHFEIPQMSADHLEYLELFNLPLNCSWDSFKSSDGDIEFSRLAKLFISYTSFPDESQQYVFSDYRLIFPKLDTFSINGVITKHSVLSQMVFPPQMDKLFINCHGNMFQNLKNTRLPSTKLLVLSTSLEHDDNPRTVSYMNQLVSNAAGTESVHLWINKSTCTVSVGDITCNAITKLRIEVPIDIETVLSLIDTLSNLEIMDITCLTGDHTH</sequence>
<evidence type="ECO:0000313" key="2">
    <source>
        <dbReference type="Proteomes" id="UP001139887"/>
    </source>
</evidence>
<proteinExistence type="predicted"/>
<dbReference type="EMBL" id="JANBUW010000003">
    <property type="protein sequence ID" value="KAJ2852373.1"/>
    <property type="molecule type" value="Genomic_DNA"/>
</dbReference>
<comment type="caution">
    <text evidence="1">The sequence shown here is derived from an EMBL/GenBank/DDBJ whole genome shotgun (WGS) entry which is preliminary data.</text>
</comment>
<gene>
    <name evidence="1" type="ORF">IWW36_000260</name>
</gene>
<evidence type="ECO:0000313" key="1">
    <source>
        <dbReference type="EMBL" id="KAJ2852373.1"/>
    </source>
</evidence>